<name>A0A3D8J0K7_9HELI</name>
<keyword evidence="1" id="KW-0378">Hydrolase</keyword>
<dbReference type="EC" id="3.5.2.6" evidence="1"/>
<dbReference type="PANTHER" id="PTHR13891">
    <property type="entry name" value="CYTOCHROME C OXIDASE ASSEMBLY FACTOR 7"/>
    <property type="match status" value="1"/>
</dbReference>
<dbReference type="InterPro" id="IPR040239">
    <property type="entry name" value="HcpB-like"/>
</dbReference>
<accession>A0A3D8J0K7</accession>
<comment type="function">
    <text evidence="1">Hydrolyzes 6-aminopenicillinic acid and 7-aminocephalosporanic acid (ACA) derivatives.</text>
</comment>
<dbReference type="RefSeq" id="WP_104763219.1">
    <property type="nucleotide sequence ID" value="NZ_FZPM01000016.1"/>
</dbReference>
<dbReference type="EMBL" id="NXLW01000015">
    <property type="protein sequence ID" value="RDU71028.1"/>
    <property type="molecule type" value="Genomic_DNA"/>
</dbReference>
<comment type="subcellular location">
    <subcellularLocation>
        <location evidence="1">Secreted</location>
    </subcellularLocation>
</comment>
<proteinExistence type="inferred from homology"/>
<evidence type="ECO:0000256" key="1">
    <source>
        <dbReference type="RuleBase" id="RU366075"/>
    </source>
</evidence>
<dbReference type="InterPro" id="IPR011990">
    <property type="entry name" value="TPR-like_helical_dom_sf"/>
</dbReference>
<evidence type="ECO:0000313" key="2">
    <source>
        <dbReference type="EMBL" id="RDU71028.1"/>
    </source>
</evidence>
<dbReference type="Proteomes" id="UP000256424">
    <property type="component" value="Unassembled WGS sequence"/>
</dbReference>
<evidence type="ECO:0000313" key="3">
    <source>
        <dbReference type="Proteomes" id="UP000256424"/>
    </source>
</evidence>
<keyword evidence="3" id="KW-1185">Reference proteome</keyword>
<dbReference type="OrthoDB" id="5327907at2"/>
<sequence>MKRVQLIIKIFIMLSALTYISCTKKQATVVQPPIIQDKERINQYNTLDNLKEGLWYVDKWKSYAKQICDNSKGFDCSVLGEIYHERFYGYGSKAKRQEAVSLLNTSCEKQDSRSCLKLGILATQSDIPIVNSNDLFIKAHDIALKKCEQQYIFDCMTLSLIYFEGYGSFERDRERAKNLARYSCDNGYAMACIFLGTNADNREELQTAHTKACKLGITTFC</sequence>
<gene>
    <name evidence="2" type="ORF">CQA66_07380</name>
</gene>
<dbReference type="SUPFAM" id="SSF81901">
    <property type="entry name" value="HCP-like"/>
    <property type="match status" value="1"/>
</dbReference>
<comment type="similarity">
    <text evidence="1">Belongs to the hcp beta-lactamase family.</text>
</comment>
<dbReference type="GO" id="GO:0008800">
    <property type="term" value="F:beta-lactamase activity"/>
    <property type="evidence" value="ECO:0007669"/>
    <property type="project" value="UniProtKB-UniRule"/>
</dbReference>
<dbReference type="PANTHER" id="PTHR13891:SF1">
    <property type="entry name" value="CYTOCHROME C OXIDASE ASSEMBLY FACTOR 7"/>
    <property type="match status" value="1"/>
</dbReference>
<reference evidence="2 3" key="1">
    <citation type="submission" date="2018-04" db="EMBL/GenBank/DDBJ databases">
        <title>Novel Campyloabacter and Helicobacter Species and Strains.</title>
        <authorList>
            <person name="Mannion A.J."/>
            <person name="Shen Z."/>
            <person name="Fox J.G."/>
        </authorList>
    </citation>
    <scope>NUCLEOTIDE SEQUENCE [LARGE SCALE GENOMIC DNA]</scope>
    <source>
        <strain evidence="2 3">MIT 97-5075</strain>
    </source>
</reference>
<organism evidence="2 3">
    <name type="scientific">Helicobacter aurati</name>
    <dbReference type="NCBI Taxonomy" id="137778"/>
    <lineage>
        <taxon>Bacteria</taxon>
        <taxon>Pseudomonadati</taxon>
        <taxon>Campylobacterota</taxon>
        <taxon>Epsilonproteobacteria</taxon>
        <taxon>Campylobacterales</taxon>
        <taxon>Helicobacteraceae</taxon>
        <taxon>Helicobacter</taxon>
    </lineage>
</organism>
<comment type="catalytic activity">
    <reaction evidence="1">
        <text>a beta-lactam + H2O = a substituted beta-amino acid</text>
        <dbReference type="Rhea" id="RHEA:20401"/>
        <dbReference type="ChEBI" id="CHEBI:15377"/>
        <dbReference type="ChEBI" id="CHEBI:35627"/>
        <dbReference type="ChEBI" id="CHEBI:140347"/>
        <dbReference type="EC" id="3.5.2.6"/>
    </reaction>
</comment>
<comment type="caution">
    <text evidence="2">The sequence shown here is derived from an EMBL/GenBank/DDBJ whole genome shotgun (WGS) entry which is preliminary data.</text>
</comment>
<protein>
    <recommendedName>
        <fullName evidence="1">Beta-lactamase</fullName>
        <ecNumber evidence="1">3.5.2.6</ecNumber>
    </recommendedName>
</protein>
<dbReference type="Gene3D" id="1.25.40.10">
    <property type="entry name" value="Tetratricopeptide repeat domain"/>
    <property type="match status" value="1"/>
</dbReference>
<dbReference type="GO" id="GO:0005576">
    <property type="term" value="C:extracellular region"/>
    <property type="evidence" value="ECO:0007669"/>
    <property type="project" value="UniProtKB-SubCell"/>
</dbReference>
<dbReference type="AlphaFoldDB" id="A0A3D8J0K7"/>
<keyword evidence="1" id="KW-0964">Secreted</keyword>